<dbReference type="Proteomes" id="UP000799436">
    <property type="component" value="Unassembled WGS sequence"/>
</dbReference>
<keyword evidence="10" id="KW-1185">Reference proteome</keyword>
<protein>
    <recommendedName>
        <fullName evidence="3 7">Alpha-galactosidase</fullName>
        <ecNumber evidence="3 7">3.2.1.22</ecNumber>
    </recommendedName>
    <alternativeName>
        <fullName evidence="7">Melibiase</fullName>
    </alternativeName>
</protein>
<evidence type="ECO:0000256" key="7">
    <source>
        <dbReference type="RuleBase" id="RU361168"/>
    </source>
</evidence>
<dbReference type="GO" id="GO:0005975">
    <property type="term" value="P:carbohydrate metabolic process"/>
    <property type="evidence" value="ECO:0007669"/>
    <property type="project" value="InterPro"/>
</dbReference>
<dbReference type="GO" id="GO:0004557">
    <property type="term" value="F:alpha-galactosidase activity"/>
    <property type="evidence" value="ECO:0007669"/>
    <property type="project" value="UniProtKB-EC"/>
</dbReference>
<comment type="similarity">
    <text evidence="2 7">Belongs to the glycosyl hydrolase 27 family.</text>
</comment>
<accession>A0A6G1LHD0</accession>
<dbReference type="PANTHER" id="PTHR11452">
    <property type="entry name" value="ALPHA-GALACTOSIDASE/ALPHA-N-ACETYLGALACTOSAMINIDASE"/>
    <property type="match status" value="1"/>
</dbReference>
<comment type="catalytic activity">
    <reaction evidence="1 7">
        <text>Hydrolysis of terminal, non-reducing alpha-D-galactose residues in alpha-D-galactosides, including galactose oligosaccharides, galactomannans and galactolipids.</text>
        <dbReference type="EC" id="3.2.1.22"/>
    </reaction>
</comment>
<reference evidence="9" key="1">
    <citation type="journal article" date="2020" name="Stud. Mycol.">
        <title>101 Dothideomycetes genomes: a test case for predicting lifestyles and emergence of pathogens.</title>
        <authorList>
            <person name="Haridas S."/>
            <person name="Albert R."/>
            <person name="Binder M."/>
            <person name="Bloem J."/>
            <person name="Labutti K."/>
            <person name="Salamov A."/>
            <person name="Andreopoulos B."/>
            <person name="Baker S."/>
            <person name="Barry K."/>
            <person name="Bills G."/>
            <person name="Bluhm B."/>
            <person name="Cannon C."/>
            <person name="Castanera R."/>
            <person name="Culley D."/>
            <person name="Daum C."/>
            <person name="Ezra D."/>
            <person name="Gonzalez J."/>
            <person name="Henrissat B."/>
            <person name="Kuo A."/>
            <person name="Liang C."/>
            <person name="Lipzen A."/>
            <person name="Lutzoni F."/>
            <person name="Magnuson J."/>
            <person name="Mondo S."/>
            <person name="Nolan M."/>
            <person name="Ohm R."/>
            <person name="Pangilinan J."/>
            <person name="Park H.-J."/>
            <person name="Ramirez L."/>
            <person name="Alfaro M."/>
            <person name="Sun H."/>
            <person name="Tritt A."/>
            <person name="Yoshinaga Y."/>
            <person name="Zwiers L.-H."/>
            <person name="Turgeon B."/>
            <person name="Goodwin S."/>
            <person name="Spatafora J."/>
            <person name="Crous P."/>
            <person name="Grigoriev I."/>
        </authorList>
    </citation>
    <scope>NUCLEOTIDE SEQUENCE</scope>
    <source>
        <strain evidence="9">CBS 116005</strain>
    </source>
</reference>
<keyword evidence="4" id="KW-0732">Signal</keyword>
<dbReference type="EMBL" id="ML995815">
    <property type="protein sequence ID" value="KAF2772361.1"/>
    <property type="molecule type" value="Genomic_DNA"/>
</dbReference>
<evidence type="ECO:0000256" key="4">
    <source>
        <dbReference type="ARBA" id="ARBA00022729"/>
    </source>
</evidence>
<proteinExistence type="inferred from homology"/>
<dbReference type="PANTHER" id="PTHR11452:SF75">
    <property type="entry name" value="ALPHA-GALACTOSIDASE MEL1"/>
    <property type="match status" value="1"/>
</dbReference>
<evidence type="ECO:0000256" key="3">
    <source>
        <dbReference type="ARBA" id="ARBA00012755"/>
    </source>
</evidence>
<dbReference type="CDD" id="cd04081">
    <property type="entry name" value="CBM35_galactosidase-like"/>
    <property type="match status" value="1"/>
</dbReference>
<evidence type="ECO:0000313" key="9">
    <source>
        <dbReference type="EMBL" id="KAF2772361.1"/>
    </source>
</evidence>
<dbReference type="Gene3D" id="2.60.120.260">
    <property type="entry name" value="Galactose-binding domain-like"/>
    <property type="match status" value="1"/>
</dbReference>
<dbReference type="Pfam" id="PF16499">
    <property type="entry name" value="Melibiase_2"/>
    <property type="match status" value="1"/>
</dbReference>
<evidence type="ECO:0000256" key="2">
    <source>
        <dbReference type="ARBA" id="ARBA00009743"/>
    </source>
</evidence>
<evidence type="ECO:0000256" key="1">
    <source>
        <dbReference type="ARBA" id="ARBA00001255"/>
    </source>
</evidence>
<dbReference type="InterPro" id="IPR041233">
    <property type="entry name" value="Melibiase_C"/>
</dbReference>
<dbReference type="SUPFAM" id="SSF51011">
    <property type="entry name" value="Glycosyl hydrolase domain"/>
    <property type="match status" value="1"/>
</dbReference>
<evidence type="ECO:0000313" key="10">
    <source>
        <dbReference type="Proteomes" id="UP000799436"/>
    </source>
</evidence>
<dbReference type="Pfam" id="PF17801">
    <property type="entry name" value="Melibiase_C"/>
    <property type="match status" value="1"/>
</dbReference>
<sequence>MGYNTYNTVFCAINQSFVRTTMQTFHDRGFLSAGYEIFGLDCGWQGADRQANGSIDYDESRFPDGIKPLSGFAIELGFQWGMYTDQGIYACSTGASPPGSLNYEEQDAKQFAGWNVAYLKVDNCWVDGKQGAPKDPSDDFVTRYSRISNAIKAVGIEKLLICQWGVPYISPSKQILGPAQWTPDLSSSFRLSDDIDKGWENILRIMNQAIHINLRGLNGPGNWADMDLLMVGNSGMTEAEQESHFAIWAMFKSPLIVSTDVVGMSKETEKILLNKELIAVNQDELGKPVVLVQRFSYDYDLFAGPLMGDDIAVLLVDHSNSSRELELDFSAINISCADIKNLWTGESKQEATSYSTTVKAHGSVPLRLSKISKTKNSTSPSFNYYEAEEGDLSGRTTVVDCSGCSGGKKVGYIGESSGDTLTIHGIQTSQAEQDVRFDYVHCEIAFLHVAPEDAHGNVKGASISVNDGAAQEVVFPLSGYDWGVDVAKGFKVRLSGFKTTGDNSIKISGLSKVSPYAPDIDRIGVLV</sequence>
<dbReference type="EC" id="3.2.1.22" evidence="3 7"/>
<dbReference type="InterPro" id="IPR013785">
    <property type="entry name" value="Aldolase_TIM"/>
</dbReference>
<dbReference type="CDD" id="cd14792">
    <property type="entry name" value="GH27"/>
    <property type="match status" value="1"/>
</dbReference>
<dbReference type="InterPro" id="IPR017853">
    <property type="entry name" value="GH"/>
</dbReference>
<dbReference type="Gene3D" id="3.20.20.70">
    <property type="entry name" value="Aldolase class I"/>
    <property type="match status" value="1"/>
</dbReference>
<evidence type="ECO:0000259" key="8">
    <source>
        <dbReference type="Pfam" id="PF17801"/>
    </source>
</evidence>
<gene>
    <name evidence="9" type="ORF">EJ03DRAFT_266869</name>
</gene>
<keyword evidence="5 7" id="KW-0378">Hydrolase</keyword>
<evidence type="ECO:0000256" key="6">
    <source>
        <dbReference type="ARBA" id="ARBA00023295"/>
    </source>
</evidence>
<evidence type="ECO:0000256" key="5">
    <source>
        <dbReference type="ARBA" id="ARBA00022801"/>
    </source>
</evidence>
<name>A0A6G1LHD0_9PEZI</name>
<dbReference type="OrthoDB" id="5795902at2759"/>
<keyword evidence="6 7" id="KW-0326">Glycosidase</keyword>
<dbReference type="AlphaFoldDB" id="A0A6G1LHD0"/>
<dbReference type="InterPro" id="IPR013780">
    <property type="entry name" value="Glyco_hydro_b"/>
</dbReference>
<dbReference type="PRINTS" id="PR00740">
    <property type="entry name" value="GLHYDRLASE27"/>
</dbReference>
<dbReference type="InterPro" id="IPR002241">
    <property type="entry name" value="Glyco_hydro_27"/>
</dbReference>
<dbReference type="SUPFAM" id="SSF51445">
    <property type="entry name" value="(Trans)glycosidases"/>
    <property type="match status" value="1"/>
</dbReference>
<dbReference type="Gene3D" id="2.60.40.1180">
    <property type="entry name" value="Golgi alpha-mannosidase II"/>
    <property type="match status" value="1"/>
</dbReference>
<organism evidence="9 10">
    <name type="scientific">Teratosphaeria nubilosa</name>
    <dbReference type="NCBI Taxonomy" id="161662"/>
    <lineage>
        <taxon>Eukaryota</taxon>
        <taxon>Fungi</taxon>
        <taxon>Dikarya</taxon>
        <taxon>Ascomycota</taxon>
        <taxon>Pezizomycotina</taxon>
        <taxon>Dothideomycetes</taxon>
        <taxon>Dothideomycetidae</taxon>
        <taxon>Mycosphaerellales</taxon>
        <taxon>Teratosphaeriaceae</taxon>
        <taxon>Teratosphaeria</taxon>
    </lineage>
</organism>
<feature type="domain" description="Alpha galactosidase C-terminal" evidence="8">
    <location>
        <begin position="298"/>
        <end position="368"/>
    </location>
</feature>
<keyword evidence="7" id="KW-1015">Disulfide bond</keyword>